<dbReference type="EMBL" id="KU884563">
    <property type="protein sequence ID" value="ANA48995.1"/>
    <property type="molecule type" value="Genomic_DNA"/>
</dbReference>
<keyword evidence="3" id="KW-1185">Reference proteome</keyword>
<feature type="region of interest" description="Disordered" evidence="1">
    <location>
        <begin position="283"/>
        <end position="318"/>
    </location>
</feature>
<evidence type="ECO:0000313" key="3">
    <source>
        <dbReference type="Proteomes" id="UP000230640"/>
    </source>
</evidence>
<evidence type="ECO:0000313" key="2">
    <source>
        <dbReference type="EMBL" id="ANA48995.1"/>
    </source>
</evidence>
<feature type="compositionally biased region" description="Acidic residues" evidence="1">
    <location>
        <begin position="288"/>
        <end position="298"/>
    </location>
</feature>
<evidence type="ECO:0000256" key="1">
    <source>
        <dbReference type="SAM" id="MobiDB-lite"/>
    </source>
</evidence>
<accession>A0A1C8HR37</accession>
<organism evidence="2 3">
    <name type="scientific">Pseudomonas phage PaMx41</name>
    <dbReference type="NCBI Taxonomy" id="1815976"/>
    <lineage>
        <taxon>Viruses</taxon>
        <taxon>Duplodnaviria</taxon>
        <taxon>Heunggongvirae</taxon>
        <taxon>Uroviricota</taxon>
        <taxon>Caudoviricetes</taxon>
        <taxon>Fredfastierviridae</taxon>
        <taxon>Jamesmcgillvirus</taxon>
        <taxon>Jamesmcgillvirus PaMx41</taxon>
    </lineage>
</organism>
<dbReference type="Proteomes" id="UP000230640">
    <property type="component" value="Segment"/>
</dbReference>
<dbReference type="Pfam" id="PF13479">
    <property type="entry name" value="AAA_24"/>
    <property type="match status" value="1"/>
</dbReference>
<protein>
    <submittedName>
        <fullName evidence="2">Putative ATPase</fullName>
    </submittedName>
</protein>
<proteinExistence type="predicted"/>
<gene>
    <name evidence="2" type="ORF">PaMx41_ORF32</name>
</gene>
<name>A0A1C8HR37_BPPP4</name>
<reference evidence="2 3" key="1">
    <citation type="journal article" date="2016" name="Appl. Environ. Microbiol.">
        <title>Genomic and Transcriptional Mapping of PaMx41, Archetype of a New Lineage of Bacteriophages Infecting Pseudomonas aeruginosa.</title>
        <authorList>
            <person name="Cruz-Plancarte I."/>
            <person name="Cazares A."/>
            <person name="Guarneros G."/>
        </authorList>
    </citation>
    <scope>NUCLEOTIDE SEQUENCE [LARGE SCALE GENOMIC DNA]</scope>
</reference>
<sequence>MNLLDVIKAANKAGSVPNRNHSFLIYGETKTGKTTQLATILRCKAVKRLFLFDVENSYETIIWMYNSGQLTDEEVAKVTLIRIPDTREEPIAIETLLKCLCSRGPKKICEAHGKVDCLVCLKAGNPFITFDMSTLTSSDAIAIDSLSQVGTSAMAAACLGKPAEYKPTFDEYGMMGKWLSDLCSTIQAAKYCQFFCTTHVVVVEEEGKPDKIYPMCGTKAFSMNLGKYFGTLIKLELKLKSHRASSTPIAVPNGPAGSRLGIALEKQNGQVDLGKALIESKFFSPNAGEDEESTEEVAEQPTEPVAEKPSFLAGLKKK</sequence>